<sequence length="88" mass="9973">MDFMLNQILDTVEYYLLLEGNPLVCDDKMEWLEMAALADDTLKVNRVCATVVPTCVAPIKHAGKSLKDVYVDNDKKKKHQVISNKLYG</sequence>
<dbReference type="AlphaFoldDB" id="A0A7E4VPA5"/>
<dbReference type="WBParaSite" id="Pan_g23638.t1">
    <property type="protein sequence ID" value="Pan_g23638.t1"/>
    <property type="gene ID" value="Pan_g23638"/>
</dbReference>
<name>A0A7E4VPA5_PANRE</name>
<dbReference type="Gene3D" id="3.80.10.10">
    <property type="entry name" value="Ribonuclease Inhibitor"/>
    <property type="match status" value="1"/>
</dbReference>
<organism evidence="1 2">
    <name type="scientific">Panagrellus redivivus</name>
    <name type="common">Microworm</name>
    <dbReference type="NCBI Taxonomy" id="6233"/>
    <lineage>
        <taxon>Eukaryota</taxon>
        <taxon>Metazoa</taxon>
        <taxon>Ecdysozoa</taxon>
        <taxon>Nematoda</taxon>
        <taxon>Chromadorea</taxon>
        <taxon>Rhabditida</taxon>
        <taxon>Tylenchina</taxon>
        <taxon>Panagrolaimomorpha</taxon>
        <taxon>Panagrolaimoidea</taxon>
        <taxon>Panagrolaimidae</taxon>
        <taxon>Panagrellus</taxon>
    </lineage>
</organism>
<proteinExistence type="predicted"/>
<reference evidence="2" key="2">
    <citation type="submission" date="2020-10" db="UniProtKB">
        <authorList>
            <consortium name="WormBaseParasite"/>
        </authorList>
    </citation>
    <scope>IDENTIFICATION</scope>
</reference>
<dbReference type="Proteomes" id="UP000492821">
    <property type="component" value="Unassembled WGS sequence"/>
</dbReference>
<protein>
    <submittedName>
        <fullName evidence="2">DNA-directed RNA polymerase</fullName>
    </submittedName>
</protein>
<reference evidence="1" key="1">
    <citation type="journal article" date="2013" name="Genetics">
        <title>The draft genome and transcriptome of Panagrellus redivivus are shaped by the harsh demands of a free-living lifestyle.</title>
        <authorList>
            <person name="Srinivasan J."/>
            <person name="Dillman A.R."/>
            <person name="Macchietto M.G."/>
            <person name="Heikkinen L."/>
            <person name="Lakso M."/>
            <person name="Fracchia K.M."/>
            <person name="Antoshechkin I."/>
            <person name="Mortazavi A."/>
            <person name="Wong G."/>
            <person name="Sternberg P.W."/>
        </authorList>
    </citation>
    <scope>NUCLEOTIDE SEQUENCE [LARGE SCALE GENOMIC DNA]</scope>
    <source>
        <strain evidence="1">MT8872</strain>
    </source>
</reference>
<evidence type="ECO:0000313" key="2">
    <source>
        <dbReference type="WBParaSite" id="Pan_g23638.t1"/>
    </source>
</evidence>
<dbReference type="InterPro" id="IPR032675">
    <property type="entry name" value="LRR_dom_sf"/>
</dbReference>
<keyword evidence="1" id="KW-1185">Reference proteome</keyword>
<accession>A0A7E4VPA5</accession>
<evidence type="ECO:0000313" key="1">
    <source>
        <dbReference type="Proteomes" id="UP000492821"/>
    </source>
</evidence>